<accession>A0ABS7N2Z9</accession>
<feature type="transmembrane region" description="Helical" evidence="1">
    <location>
        <begin position="110"/>
        <end position="132"/>
    </location>
</feature>
<evidence type="ECO:0000313" key="3">
    <source>
        <dbReference type="Proteomes" id="UP000766609"/>
    </source>
</evidence>
<feature type="transmembrane region" description="Helical" evidence="1">
    <location>
        <begin position="31"/>
        <end position="53"/>
    </location>
</feature>
<dbReference type="InterPro" id="IPR007272">
    <property type="entry name" value="Sulf_transp_TsuA/YedE"/>
</dbReference>
<dbReference type="Pfam" id="PF04143">
    <property type="entry name" value="Sulf_transp"/>
    <property type="match status" value="1"/>
</dbReference>
<sequence>MMKVAEKPTTIQDPHCEAPNLRKHEDKGLELLKYLILGVLFGIVFVKAEIISWFRIQEMFRLQSFHMYGVIGSAVVTGIISIQIIKRFNIKTIHGETINIPNKEFRKGQVIGGFIFGLGWALTGACPGPLFAQIGSGYTVILVTLISALAGTWVYGKFADKLPN</sequence>
<comment type="caution">
    <text evidence="2">The sequence shown here is derived from an EMBL/GenBank/DDBJ whole genome shotgun (WGS) entry which is preliminary data.</text>
</comment>
<keyword evidence="3" id="KW-1185">Reference proteome</keyword>
<name>A0ABS7N2Z9_9BACT</name>
<dbReference type="Proteomes" id="UP000766609">
    <property type="component" value="Unassembled WGS sequence"/>
</dbReference>
<keyword evidence="1" id="KW-0812">Transmembrane</keyword>
<gene>
    <name evidence="2" type="ORF">KUV23_06915</name>
</gene>
<protein>
    <submittedName>
        <fullName evidence="2">YeeE/YedE family protein</fullName>
    </submittedName>
</protein>
<feature type="transmembrane region" description="Helical" evidence="1">
    <location>
        <begin position="65"/>
        <end position="85"/>
    </location>
</feature>
<evidence type="ECO:0000313" key="2">
    <source>
        <dbReference type="EMBL" id="MBY5950696.1"/>
    </source>
</evidence>
<organism evidence="2 3">
    <name type="scientific">Algoriphagus marincola</name>
    <dbReference type="NCBI Taxonomy" id="264027"/>
    <lineage>
        <taxon>Bacteria</taxon>
        <taxon>Pseudomonadati</taxon>
        <taxon>Bacteroidota</taxon>
        <taxon>Cytophagia</taxon>
        <taxon>Cytophagales</taxon>
        <taxon>Cyclobacteriaceae</taxon>
        <taxon>Algoriphagus</taxon>
    </lineage>
</organism>
<keyword evidence="1" id="KW-0472">Membrane</keyword>
<evidence type="ECO:0000256" key="1">
    <source>
        <dbReference type="SAM" id="Phobius"/>
    </source>
</evidence>
<proteinExistence type="predicted"/>
<feature type="transmembrane region" description="Helical" evidence="1">
    <location>
        <begin position="138"/>
        <end position="156"/>
    </location>
</feature>
<keyword evidence="1" id="KW-1133">Transmembrane helix</keyword>
<dbReference type="EMBL" id="JAHVHP010000001">
    <property type="protein sequence ID" value="MBY5950696.1"/>
    <property type="molecule type" value="Genomic_DNA"/>
</dbReference>
<reference evidence="2 3" key="1">
    <citation type="submission" date="2021-06" db="EMBL/GenBank/DDBJ databases">
        <title>44 bacteria genomes isolated from Dapeng, Shenzhen.</title>
        <authorList>
            <person name="Zheng W."/>
            <person name="Yu S."/>
            <person name="Huang Y."/>
        </authorList>
    </citation>
    <scope>NUCLEOTIDE SEQUENCE [LARGE SCALE GENOMIC DNA]</scope>
    <source>
        <strain evidence="2 3">DP5N14-6</strain>
    </source>
</reference>